<dbReference type="Gene3D" id="2.60.40.1180">
    <property type="entry name" value="Golgi alpha-mannosidase II"/>
    <property type="match status" value="1"/>
</dbReference>
<evidence type="ECO:0000259" key="8">
    <source>
        <dbReference type="Pfam" id="PF01120"/>
    </source>
</evidence>
<reference evidence="9 10" key="1">
    <citation type="submission" date="2018-06" db="EMBL/GenBank/DDBJ databases">
        <title>Extensive metabolic versatility and redundancy in microbially diverse, dynamic hydrothermal sediments.</title>
        <authorList>
            <person name="Dombrowski N."/>
            <person name="Teske A."/>
            <person name="Baker B.J."/>
        </authorList>
    </citation>
    <scope>NUCLEOTIDE SEQUENCE [LARGE SCALE GENOMIC DNA]</scope>
    <source>
        <strain evidence="9">B47_G16</strain>
    </source>
</reference>
<dbReference type="GO" id="GO:0005764">
    <property type="term" value="C:lysosome"/>
    <property type="evidence" value="ECO:0007669"/>
    <property type="project" value="TreeGrafter"/>
</dbReference>
<dbReference type="PRINTS" id="PR00741">
    <property type="entry name" value="GLHYDRLASE29"/>
</dbReference>
<dbReference type="SMART" id="SM00812">
    <property type="entry name" value="Alpha_L_fucos"/>
    <property type="match status" value="1"/>
</dbReference>
<keyword evidence="6" id="KW-0326">Glycosidase</keyword>
<name>A0A497E221_UNCAE</name>
<dbReference type="Gene3D" id="3.20.20.80">
    <property type="entry name" value="Glycosidases"/>
    <property type="match status" value="1"/>
</dbReference>
<evidence type="ECO:0000256" key="5">
    <source>
        <dbReference type="ARBA" id="ARBA00022801"/>
    </source>
</evidence>
<keyword evidence="5" id="KW-0378">Hydrolase</keyword>
<organism evidence="9 10">
    <name type="scientific">Aerophobetes bacterium</name>
    <dbReference type="NCBI Taxonomy" id="2030807"/>
    <lineage>
        <taxon>Bacteria</taxon>
        <taxon>Candidatus Aerophobota</taxon>
    </lineage>
</organism>
<dbReference type="InterPro" id="IPR013780">
    <property type="entry name" value="Glyco_hydro_b"/>
</dbReference>
<dbReference type="SUPFAM" id="SSF51445">
    <property type="entry name" value="(Trans)glycosidases"/>
    <property type="match status" value="1"/>
</dbReference>
<feature type="site" description="May be important for catalysis" evidence="7">
    <location>
        <position position="235"/>
    </location>
</feature>
<evidence type="ECO:0000256" key="7">
    <source>
        <dbReference type="PIRSR" id="PIRSR001092-1"/>
    </source>
</evidence>
<comment type="function">
    <text evidence="1">Alpha-L-fucosidase is responsible for hydrolyzing the alpha-1,6-linked fucose joined to the reducing-end N-acetylglucosamine of the carbohydrate moieties of glycoproteins.</text>
</comment>
<evidence type="ECO:0000313" key="10">
    <source>
        <dbReference type="Proteomes" id="UP000279422"/>
    </source>
</evidence>
<dbReference type="InterPro" id="IPR057739">
    <property type="entry name" value="Glyco_hydro_29_N"/>
</dbReference>
<accession>A0A497E221</accession>
<gene>
    <name evidence="9" type="ORF">DRJ00_08425</name>
</gene>
<dbReference type="Pfam" id="PF01120">
    <property type="entry name" value="Alpha_L_fucos"/>
    <property type="match status" value="1"/>
</dbReference>
<protein>
    <recommendedName>
        <fullName evidence="3">alpha-L-fucosidase</fullName>
        <ecNumber evidence="3">3.2.1.51</ecNumber>
    </recommendedName>
</protein>
<dbReference type="InterPro" id="IPR016286">
    <property type="entry name" value="FUC_metazoa-typ"/>
</dbReference>
<proteinExistence type="inferred from homology"/>
<dbReference type="GO" id="GO:0004560">
    <property type="term" value="F:alpha-L-fucosidase activity"/>
    <property type="evidence" value="ECO:0007669"/>
    <property type="project" value="InterPro"/>
</dbReference>
<dbReference type="GO" id="GO:0006004">
    <property type="term" value="P:fucose metabolic process"/>
    <property type="evidence" value="ECO:0007669"/>
    <property type="project" value="InterPro"/>
</dbReference>
<dbReference type="GO" id="GO:0016139">
    <property type="term" value="P:glycoside catabolic process"/>
    <property type="evidence" value="ECO:0007669"/>
    <property type="project" value="TreeGrafter"/>
</dbReference>
<sequence>MKQDLGCLFTGDFTLFLGRDCWVMHHERIPKEEYAELADKFCPPKEFTPELWVKLAKEAGMRYMVLTTRHHDGFCLFDSKVSDFTSVKTKAKRDFVAEYVNACRKFGMKIGFYYSLLDWRFPAYFKGPEKDPEGFEQMVEQAHSQVKELMTNYGKIDYLFYDGEWIPGVPFNRDLINQGESPEIAKLWRSKELNRIVRELQPHIVINNRSGLAEDVDTPERFAIPSDKDRAWESCMTIGDNWGYVDREPAIKSVVQLIQYLVICASGGGNFLLNIGPDPDGSIRPEFIAILQEIGKWLEKNGESIYGSERVNRGFACHMAGMWWAPLGSVTAKGNVVYIHVFHWPKDGRITITGIKNEVLKAKILATKKEVKVEKMGEGKISISGLLKEPPDPYDTVIALELDGKPEVFDYREMSL</sequence>
<dbReference type="PANTHER" id="PTHR10030">
    <property type="entry name" value="ALPHA-L-FUCOSIDASE"/>
    <property type="match status" value="1"/>
</dbReference>
<dbReference type="InterPro" id="IPR000933">
    <property type="entry name" value="Glyco_hydro_29"/>
</dbReference>
<dbReference type="EC" id="3.2.1.51" evidence="3"/>
<dbReference type="EMBL" id="QMPZ01000180">
    <property type="protein sequence ID" value="RLE07278.1"/>
    <property type="molecule type" value="Genomic_DNA"/>
</dbReference>
<comment type="similarity">
    <text evidence="2">Belongs to the glycosyl hydrolase 29 family.</text>
</comment>
<evidence type="ECO:0000256" key="4">
    <source>
        <dbReference type="ARBA" id="ARBA00022729"/>
    </source>
</evidence>
<dbReference type="InterPro" id="IPR017853">
    <property type="entry name" value="GH"/>
</dbReference>
<dbReference type="PANTHER" id="PTHR10030:SF37">
    <property type="entry name" value="ALPHA-L-FUCOSIDASE-RELATED"/>
    <property type="match status" value="1"/>
</dbReference>
<dbReference type="Proteomes" id="UP000279422">
    <property type="component" value="Unassembled WGS sequence"/>
</dbReference>
<keyword evidence="4" id="KW-0732">Signal</keyword>
<evidence type="ECO:0000313" key="9">
    <source>
        <dbReference type="EMBL" id="RLE07278.1"/>
    </source>
</evidence>
<evidence type="ECO:0000256" key="6">
    <source>
        <dbReference type="ARBA" id="ARBA00023295"/>
    </source>
</evidence>
<dbReference type="AlphaFoldDB" id="A0A497E221"/>
<evidence type="ECO:0000256" key="2">
    <source>
        <dbReference type="ARBA" id="ARBA00007951"/>
    </source>
</evidence>
<comment type="caution">
    <text evidence="9">The sequence shown here is derived from an EMBL/GenBank/DDBJ whole genome shotgun (WGS) entry which is preliminary data.</text>
</comment>
<dbReference type="PIRSF" id="PIRSF001092">
    <property type="entry name" value="Alpha-L-fucosidase"/>
    <property type="match status" value="1"/>
</dbReference>
<evidence type="ECO:0000256" key="3">
    <source>
        <dbReference type="ARBA" id="ARBA00012662"/>
    </source>
</evidence>
<feature type="domain" description="Glycoside hydrolase family 29 N-terminal" evidence="8">
    <location>
        <begin position="30"/>
        <end position="303"/>
    </location>
</feature>
<evidence type="ECO:0000256" key="1">
    <source>
        <dbReference type="ARBA" id="ARBA00004071"/>
    </source>
</evidence>